<keyword evidence="2" id="KW-1185">Reference proteome</keyword>
<dbReference type="Proteomes" id="UP000004221">
    <property type="component" value="Unassembled WGS sequence"/>
</dbReference>
<dbReference type="EMBL" id="CAGS01000031">
    <property type="protein sequence ID" value="CCF82534.1"/>
    <property type="molecule type" value="Genomic_DNA"/>
</dbReference>
<evidence type="ECO:0000313" key="2">
    <source>
        <dbReference type="Proteomes" id="UP000004221"/>
    </source>
</evidence>
<evidence type="ECO:0000313" key="1">
    <source>
        <dbReference type="EMBL" id="CCF82534.1"/>
    </source>
</evidence>
<dbReference type="InterPro" id="IPR007404">
    <property type="entry name" value="YdjM-like"/>
</dbReference>
<dbReference type="Pfam" id="PF04307">
    <property type="entry name" value="YdjM"/>
    <property type="match status" value="1"/>
</dbReference>
<organism evidence="1 2">
    <name type="scientific">Nitrolancea hollandica Lb</name>
    <dbReference type="NCBI Taxonomy" id="1129897"/>
    <lineage>
        <taxon>Bacteria</taxon>
        <taxon>Pseudomonadati</taxon>
        <taxon>Thermomicrobiota</taxon>
        <taxon>Thermomicrobia</taxon>
        <taxon>Sphaerobacterales</taxon>
        <taxon>Sphaerobacterineae</taxon>
        <taxon>Sphaerobacteraceae</taxon>
        <taxon>Nitrolancea</taxon>
    </lineage>
</organism>
<name>I4ECX2_9BACT</name>
<accession>I4ECX2</accession>
<protein>
    <recommendedName>
        <fullName evidence="3">Membrane-bound metal-dependent hydrolase</fullName>
    </recommendedName>
</protein>
<gene>
    <name evidence="1" type="ORF">NITHO_1260017</name>
</gene>
<dbReference type="AlphaFoldDB" id="I4ECX2"/>
<comment type="caution">
    <text evidence="1">The sequence shown here is derived from an EMBL/GenBank/DDBJ whole genome shotgun (WGS) entry which is preliminary data.</text>
</comment>
<sequence length="204" mass="21266">MDVNEVEGRGPLPAKRLDAPDRGLTAPISVSGALLAAGLTVVWQRRWSESAAATPRRALFDGLCHVGTALAVGLPALPHIENRWGFIQAVICGATLIDLDHIPAARSARLECCMSMPRRPASHSVYAVVALAYAVETLRPGRQVGLGALLGLSSHLLRDLATGGAPLIHPKSVITIPSGAQVLLLGALAVAGRHAAGRVARQRG</sequence>
<evidence type="ECO:0008006" key="3">
    <source>
        <dbReference type="Google" id="ProtNLM"/>
    </source>
</evidence>
<reference evidence="1 2" key="1">
    <citation type="journal article" date="2012" name="ISME J.">
        <title>Nitrification expanded: discovery, physiology and genomics of a nitrite-oxidizing bacterium from the phylum Chloroflexi.</title>
        <authorList>
            <person name="Sorokin D.Y."/>
            <person name="Lucker S."/>
            <person name="Vejmelkova D."/>
            <person name="Kostrikina N.A."/>
            <person name="Kleerebezem R."/>
            <person name="Rijpstra W.I."/>
            <person name="Damste J.S."/>
            <person name="Le Paslier D."/>
            <person name="Muyzer G."/>
            <person name="Wagner M."/>
            <person name="van Loosdrecht M.C."/>
            <person name="Daims H."/>
        </authorList>
    </citation>
    <scope>NUCLEOTIDE SEQUENCE [LARGE SCALE GENOMIC DNA]</scope>
    <source>
        <strain evidence="2">none</strain>
    </source>
</reference>
<proteinExistence type="predicted"/>